<sequence length="177" mass="19687">MDDDTGDDFLGSKVYVILFGMGSAALVATIYHCIAAGWWRRCINIVRGRTSRQTQQDQQQQHVSGHEMLEIASLENSKAELIPAHKYKKGTALIDDDGMCSVCLSQFEEDEELKTLPGCSHSYHASCIDMWLYSHSSCPVCRTNAAKPPQIPHRSSDSGSVSLDMGMFHNILQPRIL</sequence>
<keyword evidence="5" id="KW-1185">Reference proteome</keyword>
<evidence type="ECO:0000256" key="2">
    <source>
        <dbReference type="SAM" id="Phobius"/>
    </source>
</evidence>
<dbReference type="InterPro" id="IPR013083">
    <property type="entry name" value="Znf_RING/FYVE/PHD"/>
</dbReference>
<dbReference type="SMART" id="SM00184">
    <property type="entry name" value="RING"/>
    <property type="match status" value="1"/>
</dbReference>
<keyword evidence="1" id="KW-0479">Metal-binding</keyword>
<dbReference type="EMBL" id="JBBPBN010000017">
    <property type="protein sequence ID" value="KAK9019410.1"/>
    <property type="molecule type" value="Genomic_DNA"/>
</dbReference>
<keyword evidence="1" id="KW-0862">Zinc</keyword>
<keyword evidence="2" id="KW-1133">Transmembrane helix</keyword>
<dbReference type="CDD" id="cd16461">
    <property type="entry name" value="RING-H2_EL5-like"/>
    <property type="match status" value="1"/>
</dbReference>
<dbReference type="SUPFAM" id="SSF57850">
    <property type="entry name" value="RING/U-box"/>
    <property type="match status" value="1"/>
</dbReference>
<evidence type="ECO:0000313" key="5">
    <source>
        <dbReference type="Proteomes" id="UP001396334"/>
    </source>
</evidence>
<feature type="domain" description="RING-type" evidence="3">
    <location>
        <begin position="100"/>
        <end position="142"/>
    </location>
</feature>
<feature type="transmembrane region" description="Helical" evidence="2">
    <location>
        <begin position="14"/>
        <end position="39"/>
    </location>
</feature>
<evidence type="ECO:0000256" key="1">
    <source>
        <dbReference type="PROSITE-ProRule" id="PRU00175"/>
    </source>
</evidence>
<dbReference type="Gene3D" id="3.30.40.10">
    <property type="entry name" value="Zinc/RING finger domain, C3HC4 (zinc finger)"/>
    <property type="match status" value="1"/>
</dbReference>
<proteinExistence type="predicted"/>
<evidence type="ECO:0000259" key="3">
    <source>
        <dbReference type="PROSITE" id="PS50089"/>
    </source>
</evidence>
<gene>
    <name evidence="4" type="ORF">V6N11_053934</name>
</gene>
<keyword evidence="1" id="KW-0863">Zinc-finger</keyword>
<name>A0ABR2S2B2_9ROSI</name>
<dbReference type="Proteomes" id="UP001396334">
    <property type="component" value="Unassembled WGS sequence"/>
</dbReference>
<protein>
    <recommendedName>
        <fullName evidence="3">RING-type domain-containing protein</fullName>
    </recommendedName>
</protein>
<dbReference type="PANTHER" id="PTHR45676:SF177">
    <property type="entry name" value="RING-TYPE E3 UBIQUITIN TRANSFERASE"/>
    <property type="match status" value="1"/>
</dbReference>
<dbReference type="PANTHER" id="PTHR45676">
    <property type="entry name" value="RING-H2 FINGER PROTEIN ATL51-RELATED"/>
    <property type="match status" value="1"/>
</dbReference>
<organism evidence="4 5">
    <name type="scientific">Hibiscus sabdariffa</name>
    <name type="common">roselle</name>
    <dbReference type="NCBI Taxonomy" id="183260"/>
    <lineage>
        <taxon>Eukaryota</taxon>
        <taxon>Viridiplantae</taxon>
        <taxon>Streptophyta</taxon>
        <taxon>Embryophyta</taxon>
        <taxon>Tracheophyta</taxon>
        <taxon>Spermatophyta</taxon>
        <taxon>Magnoliopsida</taxon>
        <taxon>eudicotyledons</taxon>
        <taxon>Gunneridae</taxon>
        <taxon>Pentapetalae</taxon>
        <taxon>rosids</taxon>
        <taxon>malvids</taxon>
        <taxon>Malvales</taxon>
        <taxon>Malvaceae</taxon>
        <taxon>Malvoideae</taxon>
        <taxon>Hibiscus</taxon>
    </lineage>
</organism>
<keyword evidence="2" id="KW-0472">Membrane</keyword>
<dbReference type="PROSITE" id="PS50089">
    <property type="entry name" value="ZF_RING_2"/>
    <property type="match status" value="1"/>
</dbReference>
<comment type="caution">
    <text evidence="4">The sequence shown here is derived from an EMBL/GenBank/DDBJ whole genome shotgun (WGS) entry which is preliminary data.</text>
</comment>
<accession>A0ABR2S2B2</accession>
<reference evidence="4 5" key="1">
    <citation type="journal article" date="2024" name="G3 (Bethesda)">
        <title>Genome assembly of Hibiscus sabdariffa L. provides insights into metabolisms of medicinal natural products.</title>
        <authorList>
            <person name="Kim T."/>
        </authorList>
    </citation>
    <scope>NUCLEOTIDE SEQUENCE [LARGE SCALE GENOMIC DNA]</scope>
    <source>
        <strain evidence="4">TK-2024</strain>
        <tissue evidence="4">Old leaves</tissue>
    </source>
</reference>
<evidence type="ECO:0000313" key="4">
    <source>
        <dbReference type="EMBL" id="KAK9019410.1"/>
    </source>
</evidence>
<keyword evidence="2" id="KW-0812">Transmembrane</keyword>
<dbReference type="Pfam" id="PF13639">
    <property type="entry name" value="zf-RING_2"/>
    <property type="match status" value="1"/>
</dbReference>
<dbReference type="InterPro" id="IPR001841">
    <property type="entry name" value="Znf_RING"/>
</dbReference>